<evidence type="ECO:0000256" key="4">
    <source>
        <dbReference type="ARBA" id="ARBA00022603"/>
    </source>
</evidence>
<dbReference type="NCBIfam" id="TIGR01465">
    <property type="entry name" value="cobM_cbiF"/>
    <property type="match status" value="1"/>
</dbReference>
<dbReference type="PROSITE" id="PS00839">
    <property type="entry name" value="SUMT_1"/>
    <property type="match status" value="1"/>
</dbReference>
<gene>
    <name evidence="9" type="ORF">BIY26_06115</name>
    <name evidence="8" type="ORF">BN1221_05035c</name>
</gene>
<reference evidence="8" key="2">
    <citation type="submission" date="2015-01" db="EMBL/GenBank/DDBJ databases">
        <authorList>
            <person name="Xiang T."/>
            <person name="Song Y."/>
            <person name="Huang L."/>
            <person name="Wang B."/>
            <person name="Wu P."/>
        </authorList>
    </citation>
    <scope>NUCLEOTIDE SEQUENCE [LARGE SCALE GENOMIC DNA]</scope>
    <source>
        <strain evidence="8">OBR1</strain>
    </source>
</reference>
<keyword evidence="6" id="KW-0949">S-adenosyl-L-methionine</keyword>
<evidence type="ECO:0000313" key="8">
    <source>
        <dbReference type="EMBL" id="CPR21701.1"/>
    </source>
</evidence>
<dbReference type="UniPathway" id="UPA00148"/>
<dbReference type="NCBIfam" id="NF012017">
    <property type="entry name" value="PRK15473.1"/>
    <property type="match status" value="1"/>
</dbReference>
<dbReference type="RefSeq" id="WP_048639590.1">
    <property type="nucleotide sequence ID" value="NZ_CGIG01000001.1"/>
</dbReference>
<keyword evidence="10" id="KW-1185">Reference proteome</keyword>
<evidence type="ECO:0000256" key="3">
    <source>
        <dbReference type="ARBA" id="ARBA00022573"/>
    </source>
</evidence>
<organism evidence="8 10">
    <name type="scientific">Brenneria goodwinii</name>
    <dbReference type="NCBI Taxonomy" id="1109412"/>
    <lineage>
        <taxon>Bacteria</taxon>
        <taxon>Pseudomonadati</taxon>
        <taxon>Pseudomonadota</taxon>
        <taxon>Gammaproteobacteria</taxon>
        <taxon>Enterobacterales</taxon>
        <taxon>Pectobacteriaceae</taxon>
        <taxon>Brenneria</taxon>
    </lineage>
</organism>
<dbReference type="InterPro" id="IPR006362">
    <property type="entry name" value="Cbl_synth_CobM/CibF"/>
</dbReference>
<dbReference type="EMBL" id="MJLX01000011">
    <property type="protein sequence ID" value="RLM27370.1"/>
    <property type="molecule type" value="Genomic_DNA"/>
</dbReference>
<evidence type="ECO:0000256" key="1">
    <source>
        <dbReference type="ARBA" id="ARBA00004953"/>
    </source>
</evidence>
<dbReference type="Proteomes" id="UP000285972">
    <property type="component" value="Unassembled WGS sequence"/>
</dbReference>
<dbReference type="GO" id="GO:0009236">
    <property type="term" value="P:cobalamin biosynthetic process"/>
    <property type="evidence" value="ECO:0007669"/>
    <property type="project" value="UniProtKB-UniPathway"/>
</dbReference>
<dbReference type="Pfam" id="PF00590">
    <property type="entry name" value="TP_methylase"/>
    <property type="match status" value="1"/>
</dbReference>
<accession>A0A0G4K2Y7</accession>
<keyword evidence="3" id="KW-0169">Cobalamin biosynthesis</keyword>
<dbReference type="InterPro" id="IPR000878">
    <property type="entry name" value="4pyrrol_Mease"/>
</dbReference>
<dbReference type="EMBL" id="CGIG01000001">
    <property type="protein sequence ID" value="CPR21701.1"/>
    <property type="molecule type" value="Genomic_DNA"/>
</dbReference>
<dbReference type="Gene3D" id="3.40.1010.10">
    <property type="entry name" value="Cobalt-precorrin-4 Transmethylase, Domain 1"/>
    <property type="match status" value="1"/>
</dbReference>
<sequence>MSEHDETQQQAKQPRTFDPRKIWFVGAGPGDRELITLKGYRLLQQADVVIYAGSLINTELLGYCRPQAACYDSAGMTLEQIVSLMVTRSRAGKLVVRLQTGDLSLYGSIREQSEALAQHDIGFVSVPGVSAFLGAAAQLGVEYTVPEVAQSLVITRIEGRTPMPPLEQLEAFAAHQTSMAIFLSVQNIDGVVERLTAGGYPTTTPVAVVYKATWPESRTVRGTLADIAEQVRAAAICKTALILVGAFLGDEYHYSKLYDAGFSHEYRQA</sequence>
<dbReference type="InterPro" id="IPR014776">
    <property type="entry name" value="4pyrrole_Mease_sub2"/>
</dbReference>
<comment type="similarity">
    <text evidence="2">Belongs to the precorrin methyltransferase family.</text>
</comment>
<dbReference type="Gene3D" id="3.30.950.10">
    <property type="entry name" value="Methyltransferase, Cobalt-precorrin-4 Transmethylase, Domain 2"/>
    <property type="match status" value="1"/>
</dbReference>
<dbReference type="Proteomes" id="UP000044377">
    <property type="component" value="Unassembled WGS sequence"/>
</dbReference>
<keyword evidence="5 8" id="KW-0808">Transferase</keyword>
<dbReference type="GO" id="GO:0032259">
    <property type="term" value="P:methylation"/>
    <property type="evidence" value="ECO:0007669"/>
    <property type="project" value="UniProtKB-KW"/>
</dbReference>
<evidence type="ECO:0000259" key="7">
    <source>
        <dbReference type="Pfam" id="PF00590"/>
    </source>
</evidence>
<proteinExistence type="inferred from homology"/>
<dbReference type="SUPFAM" id="SSF53790">
    <property type="entry name" value="Tetrapyrrole methylase"/>
    <property type="match status" value="1"/>
</dbReference>
<dbReference type="EC" id="2.1.1.133" evidence="8"/>
<keyword evidence="4 8" id="KW-0489">Methyltransferase</keyword>
<protein>
    <submittedName>
        <fullName evidence="8">Cobalt-precorrin-4 C11-methyltransferase</fullName>
        <ecNumber evidence="8">2.1.1.133</ecNumber>
    </submittedName>
    <submittedName>
        <fullName evidence="9">Precorrin-4 C(11)-methyltransferase</fullName>
    </submittedName>
</protein>
<dbReference type="KEGG" id="bgj:AWC36_11425"/>
<evidence type="ECO:0000256" key="2">
    <source>
        <dbReference type="ARBA" id="ARBA00005879"/>
    </source>
</evidence>
<feature type="domain" description="Tetrapyrrole methylase" evidence="7">
    <location>
        <begin position="21"/>
        <end position="227"/>
    </location>
</feature>
<reference evidence="9 11" key="3">
    <citation type="submission" date="2016-09" db="EMBL/GenBank/DDBJ databases">
        <authorList>
            <person name="Doonan J."/>
            <person name="Pachebat J.A."/>
            <person name="Golyshin P.N."/>
            <person name="Denman S."/>
            <person name="Mcdonald J.E."/>
        </authorList>
    </citation>
    <scope>NUCLEOTIDE SEQUENCE [LARGE SCALE GENOMIC DNA]</scope>
    <source>
        <strain evidence="9 11">FRB141</strain>
    </source>
</reference>
<comment type="pathway">
    <text evidence="1">Cofactor biosynthesis; adenosylcobalamin biosynthesis.</text>
</comment>
<dbReference type="OrthoDB" id="9815856at2"/>
<evidence type="ECO:0000313" key="10">
    <source>
        <dbReference type="Proteomes" id="UP000044377"/>
    </source>
</evidence>
<dbReference type="GeneID" id="70907409"/>
<dbReference type="PANTHER" id="PTHR45790:SF4">
    <property type="entry name" value="COBALT-PRECORRIN-4 C(11)-METHYLTRANSFERASE"/>
    <property type="match status" value="1"/>
</dbReference>
<dbReference type="PANTHER" id="PTHR45790">
    <property type="entry name" value="SIROHEME SYNTHASE-RELATED"/>
    <property type="match status" value="1"/>
</dbReference>
<reference evidence="10" key="1">
    <citation type="submission" date="2015-01" db="EMBL/GenBank/DDBJ databases">
        <authorList>
            <person name="Paterson Steve"/>
        </authorList>
    </citation>
    <scope>NUCLEOTIDE SEQUENCE [LARGE SCALE GENOMIC DNA]</scope>
    <source>
        <strain evidence="10">OBR1</strain>
    </source>
</reference>
<evidence type="ECO:0000313" key="11">
    <source>
        <dbReference type="Proteomes" id="UP000285972"/>
    </source>
</evidence>
<dbReference type="InterPro" id="IPR003043">
    <property type="entry name" value="Uropor_MeTrfase_CS"/>
</dbReference>
<dbReference type="InterPro" id="IPR014777">
    <property type="entry name" value="4pyrrole_Mease_sub1"/>
</dbReference>
<dbReference type="InterPro" id="IPR050161">
    <property type="entry name" value="Siro_Cobalamin_biosynth"/>
</dbReference>
<evidence type="ECO:0000313" key="9">
    <source>
        <dbReference type="EMBL" id="RLM27370.1"/>
    </source>
</evidence>
<dbReference type="CDD" id="cd11641">
    <property type="entry name" value="Precorrin-4_C11-MT"/>
    <property type="match status" value="1"/>
</dbReference>
<dbReference type="AlphaFoldDB" id="A0A0G4K2Y7"/>
<dbReference type="GO" id="GO:0046026">
    <property type="term" value="F:precorrin-4 C11-methyltransferase activity"/>
    <property type="evidence" value="ECO:0007669"/>
    <property type="project" value="UniProtKB-EC"/>
</dbReference>
<name>A0A0G4K2Y7_9GAMM</name>
<dbReference type="InterPro" id="IPR035996">
    <property type="entry name" value="4pyrrol_Methylase_sf"/>
</dbReference>
<evidence type="ECO:0000256" key="5">
    <source>
        <dbReference type="ARBA" id="ARBA00022679"/>
    </source>
</evidence>
<dbReference type="STRING" id="1109412.BN1221_05035c"/>
<evidence type="ECO:0000256" key="6">
    <source>
        <dbReference type="ARBA" id="ARBA00022691"/>
    </source>
</evidence>